<keyword evidence="2" id="KW-1185">Reference proteome</keyword>
<dbReference type="GeneID" id="57066957"/>
<gene>
    <name evidence="1" type="ORF">SAMN05444695_12019</name>
</gene>
<organism evidence="1 2">
    <name type="scientific">Rhodococcus triatomae</name>
    <dbReference type="NCBI Taxonomy" id="300028"/>
    <lineage>
        <taxon>Bacteria</taxon>
        <taxon>Bacillati</taxon>
        <taxon>Actinomycetota</taxon>
        <taxon>Actinomycetes</taxon>
        <taxon>Mycobacteriales</taxon>
        <taxon>Nocardiaceae</taxon>
        <taxon>Rhodococcus</taxon>
    </lineage>
</organism>
<proteinExistence type="predicted"/>
<name>A0A1G8S7W1_9NOCA</name>
<dbReference type="RefSeq" id="WP_029930724.1">
    <property type="nucleotide sequence ID" value="NZ_CP048813.1"/>
</dbReference>
<dbReference type="AlphaFoldDB" id="A0A1G8S7W1"/>
<dbReference type="OrthoDB" id="3628006at2"/>
<sequence>MNRRARIATTAAAGVAIVAAAGVGIGYAFDGDDDEVTGPAADRARAAAVEAVPGGTTGEVETESDEGAAAYGVQVTAPDGSVLEVHLDKDMKVLGTEPADDDE</sequence>
<dbReference type="Proteomes" id="UP000183263">
    <property type="component" value="Unassembled WGS sequence"/>
</dbReference>
<dbReference type="Gene3D" id="3.30.505.20">
    <property type="match status" value="1"/>
</dbReference>
<evidence type="ECO:0000313" key="2">
    <source>
        <dbReference type="Proteomes" id="UP000183263"/>
    </source>
</evidence>
<evidence type="ECO:0000313" key="1">
    <source>
        <dbReference type="EMBL" id="SDJ25251.1"/>
    </source>
</evidence>
<protein>
    <submittedName>
        <fullName evidence="1">Peptidase propeptide and YPEB domain-containing protein</fullName>
    </submittedName>
</protein>
<dbReference type="EMBL" id="FNDN01000020">
    <property type="protein sequence ID" value="SDJ25251.1"/>
    <property type="molecule type" value="Genomic_DNA"/>
</dbReference>
<reference evidence="1 2" key="1">
    <citation type="submission" date="2016-10" db="EMBL/GenBank/DDBJ databases">
        <authorList>
            <person name="de Groot N.N."/>
        </authorList>
    </citation>
    <scope>NUCLEOTIDE SEQUENCE [LARGE SCALE GENOMIC DNA]</scope>
    <source>
        <strain evidence="1 2">DSM 44892</strain>
    </source>
</reference>
<accession>A0A1G8S7W1</accession>